<dbReference type="Gene3D" id="3.40.50.300">
    <property type="entry name" value="P-loop containing nucleotide triphosphate hydrolases"/>
    <property type="match status" value="1"/>
</dbReference>
<sequence>MPDIPASGNTASGDDIGSLFQVGVVHGGVVVTGAAAAATGPRPRQLPLRPVPFVNRQVDLGRLDRLLRPARAQAGPALLVLVGAPGVGKTALAVHWAHRVRDRFADGALYVDMRGYGPGFPLDPSAALDGFLRALGTPPDHIPDDEADRASLFRSLLDGKRLLVVVDNARSPHQVRLLLPASPLCCTVVTSRSVLSGLVVREGAARVTLDALSPAESADLLGELIGPDEVAADRPAALRVAELCGCLPLTLRIAGERASEWPGPRLPRLEAELRDERQRLDALASPDDELSDTRVVFSWSYRALGPELRAAFRLLGLHPVPDVGVDVAAALFGVPPATATRLLRELASVSLAQPHLPGRFRVHDLLREYAAELVAARGTPAERDAAVRRSATWLLLRADRARLRILPHSATAPPPPIPDGVSAPADFADESEALRWLEDERPTLLAVLDQLVERGEHELVWKTAAAVDGFFEMRSYRDDLRRTALRAVEAATALGDHLGEALSLLTLADACWRDGSADEAVDRYHAARAAGRAAAREETGRGVRPDWVTGFAARGIGLVLTDREDHAGARGHFTESLEVFTGIGERRGAGMALLSLGQCAAGLGEFAEAVARGTEAVRIFEELADTWTAAWGRLALGRSLIAAGRPGEAAGQLAGATGVFRAFGDARSEAMSLHAHGDALTATGDPGDRALWELAAQRYEQVGDPQAAGLRARLG</sequence>
<dbReference type="EMBL" id="CP001630">
    <property type="protein sequence ID" value="ACU40238.1"/>
    <property type="molecule type" value="Genomic_DNA"/>
</dbReference>
<dbReference type="Gene3D" id="1.25.40.10">
    <property type="entry name" value="Tetratricopeptide repeat domain"/>
    <property type="match status" value="1"/>
</dbReference>
<proteinExistence type="predicted"/>
<dbReference type="KEGG" id="ami:Amir_6437"/>
<dbReference type="SUPFAM" id="SSF48452">
    <property type="entry name" value="TPR-like"/>
    <property type="match status" value="1"/>
</dbReference>
<protein>
    <submittedName>
        <fullName evidence="1">NB-ARC domain protein</fullName>
    </submittedName>
</protein>
<organism evidence="1 2">
    <name type="scientific">Actinosynnema mirum (strain ATCC 29888 / DSM 43827 / JCM 3225 / NBRC 14064 / NCIMB 13271 / NRRL B-12336 / IMRU 3971 / 101)</name>
    <dbReference type="NCBI Taxonomy" id="446462"/>
    <lineage>
        <taxon>Bacteria</taxon>
        <taxon>Bacillati</taxon>
        <taxon>Actinomycetota</taxon>
        <taxon>Actinomycetes</taxon>
        <taxon>Pseudonocardiales</taxon>
        <taxon>Pseudonocardiaceae</taxon>
        <taxon>Actinosynnema</taxon>
    </lineage>
</organism>
<dbReference type="AlphaFoldDB" id="C6WKI7"/>
<dbReference type="Pfam" id="PF13424">
    <property type="entry name" value="TPR_12"/>
    <property type="match status" value="1"/>
</dbReference>
<dbReference type="RefSeq" id="WP_015805121.1">
    <property type="nucleotide sequence ID" value="NC_013093.1"/>
</dbReference>
<keyword evidence="2" id="KW-1185">Reference proteome</keyword>
<dbReference type="PRINTS" id="PR00364">
    <property type="entry name" value="DISEASERSIST"/>
</dbReference>
<dbReference type="HOGENOM" id="CLU_004665_2_1_11"/>
<gene>
    <name evidence="1" type="ordered locus">Amir_6437</name>
</gene>
<dbReference type="Proteomes" id="UP000002213">
    <property type="component" value="Chromosome"/>
</dbReference>
<dbReference type="SUPFAM" id="SSF52540">
    <property type="entry name" value="P-loop containing nucleoside triphosphate hydrolases"/>
    <property type="match status" value="1"/>
</dbReference>
<accession>C6WKI7</accession>
<evidence type="ECO:0000313" key="1">
    <source>
        <dbReference type="EMBL" id="ACU40238.1"/>
    </source>
</evidence>
<dbReference type="eggNOG" id="COG3903">
    <property type="taxonomic scope" value="Bacteria"/>
</dbReference>
<dbReference type="InterPro" id="IPR027417">
    <property type="entry name" value="P-loop_NTPase"/>
</dbReference>
<name>C6WKI7_ACTMD</name>
<dbReference type="STRING" id="446462.Amir_6437"/>
<dbReference type="GO" id="GO:0043531">
    <property type="term" value="F:ADP binding"/>
    <property type="evidence" value="ECO:0007669"/>
    <property type="project" value="InterPro"/>
</dbReference>
<dbReference type="PANTHER" id="PTHR47691:SF3">
    <property type="entry name" value="HTH-TYPE TRANSCRIPTIONAL REGULATOR RV0890C-RELATED"/>
    <property type="match status" value="1"/>
</dbReference>
<dbReference type="PANTHER" id="PTHR47691">
    <property type="entry name" value="REGULATOR-RELATED"/>
    <property type="match status" value="1"/>
</dbReference>
<evidence type="ECO:0000313" key="2">
    <source>
        <dbReference type="Proteomes" id="UP000002213"/>
    </source>
</evidence>
<dbReference type="InterPro" id="IPR011990">
    <property type="entry name" value="TPR-like_helical_dom_sf"/>
</dbReference>
<reference evidence="1 2" key="1">
    <citation type="journal article" date="2009" name="Stand. Genomic Sci.">
        <title>Complete genome sequence of Actinosynnema mirum type strain (101).</title>
        <authorList>
            <person name="Land M."/>
            <person name="Lapidus A."/>
            <person name="Mayilraj S."/>
            <person name="Chen F."/>
            <person name="Copeland A."/>
            <person name="Del Rio T.G."/>
            <person name="Nolan M."/>
            <person name="Lucas S."/>
            <person name="Tice H."/>
            <person name="Cheng J.F."/>
            <person name="Chertkov O."/>
            <person name="Bruce D."/>
            <person name="Goodwin L."/>
            <person name="Pitluck S."/>
            <person name="Rohde M."/>
            <person name="Goker M."/>
            <person name="Pati A."/>
            <person name="Ivanova N."/>
            <person name="Mavromatis K."/>
            <person name="Chen A."/>
            <person name="Palaniappan K."/>
            <person name="Hauser L."/>
            <person name="Chang Y.J."/>
            <person name="Jeffries C.C."/>
            <person name="Brettin T."/>
            <person name="Detter J.C."/>
            <person name="Han C."/>
            <person name="Chain P."/>
            <person name="Tindall B.J."/>
            <person name="Bristow J."/>
            <person name="Eisen J.A."/>
            <person name="Markowitz V."/>
            <person name="Hugenholtz P."/>
            <person name="Kyrpides N.C."/>
            <person name="Klenk H.P."/>
        </authorList>
    </citation>
    <scope>NUCLEOTIDE SEQUENCE [LARGE SCALE GENOMIC DNA]</scope>
    <source>
        <strain evidence="2">ATCC 29888 / DSM 43827 / JCM 3225 / NBRC 14064 / NCIMB 13271 / NRRL B-12336 / IMRU 3971 / 101</strain>
    </source>
</reference>
<dbReference type="OrthoDB" id="581105at2"/>